<evidence type="ECO:0000256" key="7">
    <source>
        <dbReference type="RuleBase" id="RU363032"/>
    </source>
</evidence>
<dbReference type="SUPFAM" id="SSF161098">
    <property type="entry name" value="MetI-like"/>
    <property type="match status" value="1"/>
</dbReference>
<feature type="transmembrane region" description="Helical" evidence="7">
    <location>
        <begin position="145"/>
        <end position="170"/>
    </location>
</feature>
<evidence type="ECO:0000256" key="6">
    <source>
        <dbReference type="ARBA" id="ARBA00023136"/>
    </source>
</evidence>
<feature type="transmembrane region" description="Helical" evidence="7">
    <location>
        <begin position="15"/>
        <end position="34"/>
    </location>
</feature>
<dbReference type="Gene3D" id="1.10.3720.10">
    <property type="entry name" value="MetI-like"/>
    <property type="match status" value="1"/>
</dbReference>
<dbReference type="InterPro" id="IPR050901">
    <property type="entry name" value="BP-dep_ABC_trans_perm"/>
</dbReference>
<dbReference type="CDD" id="cd06261">
    <property type="entry name" value="TM_PBP2"/>
    <property type="match status" value="1"/>
</dbReference>
<dbReference type="RefSeq" id="WP_353709037.1">
    <property type="nucleotide sequence ID" value="NZ_CP159290.1"/>
</dbReference>
<dbReference type="GO" id="GO:0055085">
    <property type="term" value="P:transmembrane transport"/>
    <property type="evidence" value="ECO:0007669"/>
    <property type="project" value="InterPro"/>
</dbReference>
<keyword evidence="3" id="KW-1003">Cell membrane</keyword>
<evidence type="ECO:0000256" key="2">
    <source>
        <dbReference type="ARBA" id="ARBA00022448"/>
    </source>
</evidence>
<keyword evidence="2 7" id="KW-0813">Transport</keyword>
<feature type="transmembrane region" description="Helical" evidence="7">
    <location>
        <begin position="244"/>
        <end position="265"/>
    </location>
</feature>
<keyword evidence="5 7" id="KW-1133">Transmembrane helix</keyword>
<dbReference type="PANTHER" id="PTHR32243">
    <property type="entry name" value="MALTOSE TRANSPORT SYSTEM PERMEASE-RELATED"/>
    <property type="match status" value="1"/>
</dbReference>
<evidence type="ECO:0000256" key="3">
    <source>
        <dbReference type="ARBA" id="ARBA00022475"/>
    </source>
</evidence>
<evidence type="ECO:0000256" key="4">
    <source>
        <dbReference type="ARBA" id="ARBA00022692"/>
    </source>
</evidence>
<name>A0AAU8G5E9_9MICO</name>
<evidence type="ECO:0000256" key="5">
    <source>
        <dbReference type="ARBA" id="ARBA00022989"/>
    </source>
</evidence>
<dbReference type="GO" id="GO:0005886">
    <property type="term" value="C:plasma membrane"/>
    <property type="evidence" value="ECO:0007669"/>
    <property type="project" value="UniProtKB-SubCell"/>
</dbReference>
<gene>
    <name evidence="9" type="ORF">ABRQ22_07055</name>
</gene>
<evidence type="ECO:0000256" key="1">
    <source>
        <dbReference type="ARBA" id="ARBA00004651"/>
    </source>
</evidence>
<dbReference type="PANTHER" id="PTHR32243:SF18">
    <property type="entry name" value="INNER MEMBRANE ABC TRANSPORTER PERMEASE PROTEIN YCJP"/>
    <property type="match status" value="1"/>
</dbReference>
<dbReference type="InterPro" id="IPR000515">
    <property type="entry name" value="MetI-like"/>
</dbReference>
<protein>
    <submittedName>
        <fullName evidence="9">Carbohydrate ABC transporter permease</fullName>
    </submittedName>
</protein>
<feature type="domain" description="ABC transmembrane type-1" evidence="8">
    <location>
        <begin position="74"/>
        <end position="265"/>
    </location>
</feature>
<comment type="similarity">
    <text evidence="7">Belongs to the binding-protein-dependent transport system permease family.</text>
</comment>
<dbReference type="InterPro" id="IPR035906">
    <property type="entry name" value="MetI-like_sf"/>
</dbReference>
<comment type="subcellular location">
    <subcellularLocation>
        <location evidence="1 7">Cell membrane</location>
        <topology evidence="1 7">Multi-pass membrane protein</topology>
    </subcellularLocation>
</comment>
<dbReference type="AlphaFoldDB" id="A0AAU8G5E9"/>
<dbReference type="Pfam" id="PF00528">
    <property type="entry name" value="BPD_transp_1"/>
    <property type="match status" value="1"/>
</dbReference>
<proteinExistence type="inferred from homology"/>
<reference evidence="9" key="1">
    <citation type="submission" date="2024-06" db="EMBL/GenBank/DDBJ databases">
        <title>Complete genome sequence of the cellulolytic actinobacterium, Cellulosimicrobium ES-005.</title>
        <authorList>
            <person name="Matthews C.T."/>
            <person name="Underwood K.D."/>
            <person name="Ghanchi K.M."/>
            <person name="Fields S.D."/>
            <person name="Gardner S.G."/>
        </authorList>
    </citation>
    <scope>NUCLEOTIDE SEQUENCE</scope>
    <source>
        <strain evidence="9">ES-005</strain>
    </source>
</reference>
<keyword evidence="4 7" id="KW-0812">Transmembrane</keyword>
<evidence type="ECO:0000313" key="9">
    <source>
        <dbReference type="EMBL" id="XCH31434.1"/>
    </source>
</evidence>
<feature type="transmembrane region" description="Helical" evidence="7">
    <location>
        <begin position="190"/>
        <end position="211"/>
    </location>
</feature>
<organism evidence="9">
    <name type="scientific">Cellulosimicrobium sp. ES-005</name>
    <dbReference type="NCBI Taxonomy" id="3163031"/>
    <lineage>
        <taxon>Bacteria</taxon>
        <taxon>Bacillati</taxon>
        <taxon>Actinomycetota</taxon>
        <taxon>Actinomycetes</taxon>
        <taxon>Micrococcales</taxon>
        <taxon>Promicromonosporaceae</taxon>
        <taxon>Cellulosimicrobium</taxon>
    </lineage>
</organism>
<evidence type="ECO:0000259" key="8">
    <source>
        <dbReference type="PROSITE" id="PS50928"/>
    </source>
</evidence>
<accession>A0AAU8G5E9</accession>
<feature type="transmembrane region" description="Helical" evidence="7">
    <location>
        <begin position="78"/>
        <end position="98"/>
    </location>
</feature>
<sequence length="280" mass="30748">MSVPRSFRTRRRTSANVVAILVAVVVIFPVYWMFSTAFKPPGQIMSATPQFLPWPVSTENFGRALGAPEFLTYLRNSLTVSLATVVLAMVVAVGAALATVRFSFFGRKTLLVVLVLVQMVPGSAMVIPLYLMLREIGALDMVPGLVLTYLTFVLPFTVWNLRGFVAAVPVELEEAAMIDGCSRFHAYRRVVLPLLVPGIVATSIFAFINAWDDYLFAYVLMRSQENYTLPVWLVSFSTSVQVDYGATIAASAIFSLPVLVFFLFVQRRLVGGLTSGAVKG</sequence>
<dbReference type="PROSITE" id="PS50928">
    <property type="entry name" value="ABC_TM1"/>
    <property type="match status" value="1"/>
</dbReference>
<keyword evidence="6 7" id="KW-0472">Membrane</keyword>
<dbReference type="EMBL" id="CP159290">
    <property type="protein sequence ID" value="XCH31434.1"/>
    <property type="molecule type" value="Genomic_DNA"/>
</dbReference>
<feature type="transmembrane region" description="Helical" evidence="7">
    <location>
        <begin position="110"/>
        <end position="133"/>
    </location>
</feature>